<dbReference type="Pfam" id="PF03009">
    <property type="entry name" value="GDPD"/>
    <property type="match status" value="1"/>
</dbReference>
<evidence type="ECO:0000313" key="2">
    <source>
        <dbReference type="EMBL" id="TFJ26331.1"/>
    </source>
</evidence>
<evidence type="ECO:0000313" key="3">
    <source>
        <dbReference type="Proteomes" id="UP000297938"/>
    </source>
</evidence>
<reference evidence="2 3" key="1">
    <citation type="journal article" date="2018" name="Int. J. Food Microbiol.">
        <title>Growth of Carnobacterium spp. isolated from chilled vacuum-packaged meat under relevant acidic conditions.</title>
        <authorList>
            <person name="Zhang P."/>
            <person name="Badoni M."/>
            <person name="Ganzle M."/>
            <person name="Yang X."/>
        </authorList>
    </citation>
    <scope>NUCLEOTIDE SEQUENCE [LARGE SCALE GENOMIC DNA]</scope>
    <source>
        <strain evidence="2 3">B2</strain>
    </source>
</reference>
<feature type="domain" description="GP-PDE" evidence="1">
    <location>
        <begin position="3"/>
        <end position="239"/>
    </location>
</feature>
<dbReference type="Proteomes" id="UP000297938">
    <property type="component" value="Unassembled WGS sequence"/>
</dbReference>
<dbReference type="AlphaFoldDB" id="A0A7Z8CYL6"/>
<sequence>MKTEVFAHRGSKGTHPENTLAAFREAILVGSDGIELDIHLSKDGEMIVIHDETVDRTTNGIGEVCKLSLAELKALDAGSWFSPIYKDEKIPTLLEVVDLLEELEFHGILNIELKTDHHPYDGLEEKANQLFQHKKIHFKLVYSSFNYSSLEKIKKLNPLSEVAVLYAQNGNNVRVLNKKYEISAWHAKFDWVKQQQVFNVEKMPIRVWTVNSHRYMQYCFQKKLSAIMTDFPKEALAIRNRWQ</sequence>
<name>A0A7Z8CYL6_CARDV</name>
<dbReference type="PANTHER" id="PTHR46211:SF1">
    <property type="entry name" value="GLYCEROPHOSPHODIESTER PHOSPHODIESTERASE, CYTOPLASMIC"/>
    <property type="match status" value="1"/>
</dbReference>
<dbReference type="GO" id="GO:0008081">
    <property type="term" value="F:phosphoric diester hydrolase activity"/>
    <property type="evidence" value="ECO:0007669"/>
    <property type="project" value="InterPro"/>
</dbReference>
<proteinExistence type="predicted"/>
<dbReference type="Gene3D" id="3.20.20.190">
    <property type="entry name" value="Phosphatidylinositol (PI) phosphodiesterase"/>
    <property type="match status" value="1"/>
</dbReference>
<accession>A0A7Z8CYL6</accession>
<organism evidence="2 3">
    <name type="scientific">Carnobacterium divergens</name>
    <name type="common">Lactobacillus divergens</name>
    <dbReference type="NCBI Taxonomy" id="2748"/>
    <lineage>
        <taxon>Bacteria</taxon>
        <taxon>Bacillati</taxon>
        <taxon>Bacillota</taxon>
        <taxon>Bacilli</taxon>
        <taxon>Lactobacillales</taxon>
        <taxon>Carnobacteriaceae</taxon>
        <taxon>Carnobacterium</taxon>
    </lineage>
</organism>
<dbReference type="PANTHER" id="PTHR46211">
    <property type="entry name" value="GLYCEROPHOSPHORYL DIESTER PHOSPHODIESTERASE"/>
    <property type="match status" value="1"/>
</dbReference>
<evidence type="ECO:0000259" key="1">
    <source>
        <dbReference type="PROSITE" id="PS51704"/>
    </source>
</evidence>
<dbReference type="PROSITE" id="PS51704">
    <property type="entry name" value="GP_PDE"/>
    <property type="match status" value="1"/>
</dbReference>
<dbReference type="CDD" id="cd08563">
    <property type="entry name" value="GDPD_TtGDE_like"/>
    <property type="match status" value="1"/>
</dbReference>
<dbReference type="InterPro" id="IPR030395">
    <property type="entry name" value="GP_PDE_dom"/>
</dbReference>
<comment type="caution">
    <text evidence="2">The sequence shown here is derived from an EMBL/GenBank/DDBJ whole genome shotgun (WGS) entry which is preliminary data.</text>
</comment>
<protein>
    <submittedName>
        <fullName evidence="2">Glycerophosphodiester phosphodiesterase</fullName>
    </submittedName>
</protein>
<dbReference type="SUPFAM" id="SSF51695">
    <property type="entry name" value="PLC-like phosphodiesterases"/>
    <property type="match status" value="1"/>
</dbReference>
<gene>
    <name evidence="2" type="ORF">CKN69_07930</name>
</gene>
<dbReference type="EMBL" id="NRPP01000013">
    <property type="protein sequence ID" value="TFJ26331.1"/>
    <property type="molecule type" value="Genomic_DNA"/>
</dbReference>
<dbReference type="RefSeq" id="WP_135026110.1">
    <property type="nucleotide sequence ID" value="NZ_CBCPJW010000001.1"/>
</dbReference>
<dbReference type="InterPro" id="IPR017946">
    <property type="entry name" value="PLC-like_Pdiesterase_TIM-brl"/>
</dbReference>
<dbReference type="GO" id="GO:0006629">
    <property type="term" value="P:lipid metabolic process"/>
    <property type="evidence" value="ECO:0007669"/>
    <property type="project" value="InterPro"/>
</dbReference>